<comment type="caution">
    <text evidence="2">The sequence shown here is derived from an EMBL/GenBank/DDBJ whole genome shotgun (WGS) entry which is preliminary data.</text>
</comment>
<dbReference type="SUPFAM" id="SSF49899">
    <property type="entry name" value="Concanavalin A-like lectins/glucanases"/>
    <property type="match status" value="1"/>
</dbReference>
<feature type="signal peptide" evidence="1">
    <location>
        <begin position="1"/>
        <end position="20"/>
    </location>
</feature>
<dbReference type="Pfam" id="PF07081">
    <property type="entry name" value="DUF1349"/>
    <property type="match status" value="1"/>
</dbReference>
<dbReference type="Proteomes" id="UP001560573">
    <property type="component" value="Unassembled WGS sequence"/>
</dbReference>
<accession>A0ABV3Z9D1</accession>
<reference evidence="2 3" key="1">
    <citation type="submission" date="2023-07" db="EMBL/GenBank/DDBJ databases">
        <authorList>
            <person name="Lian W.-H."/>
        </authorList>
    </citation>
    <scope>NUCLEOTIDE SEQUENCE [LARGE SCALE GENOMIC DNA]</scope>
    <source>
        <strain evidence="2 3">SYSU DXS3180</strain>
    </source>
</reference>
<feature type="chain" id="PRO_5046043642" evidence="1">
    <location>
        <begin position="21"/>
        <end position="222"/>
    </location>
</feature>
<organism evidence="2 3">
    <name type="scientific">Danxiaibacter flavus</name>
    <dbReference type="NCBI Taxonomy" id="3049108"/>
    <lineage>
        <taxon>Bacteria</taxon>
        <taxon>Pseudomonadati</taxon>
        <taxon>Bacteroidota</taxon>
        <taxon>Chitinophagia</taxon>
        <taxon>Chitinophagales</taxon>
        <taxon>Chitinophagaceae</taxon>
        <taxon>Danxiaibacter</taxon>
    </lineage>
</organism>
<evidence type="ECO:0000256" key="1">
    <source>
        <dbReference type="SAM" id="SignalP"/>
    </source>
</evidence>
<proteinExistence type="predicted"/>
<sequence>MKPALLTTLIFLSAHYFSFAQQQKDVKLSAVPHAFTWINSPKSFTVTSGNSIKIVAQAKTDQYVALDGSYYINNAPKLLFTPDSNFIFSARLSTTFDSVYDAGAIIIYSDSSNWAKLLFERSDERTIHVSSSVIKNKITDDSYHAALTTRQVYIKAATAGNVFCFYYSADGKQWNILRTFAYDKTNMRLGFYAQSPKGPQCTVEFADISYKLHGFTNYFTGE</sequence>
<dbReference type="Gene3D" id="2.60.120.200">
    <property type="match status" value="1"/>
</dbReference>
<dbReference type="InterPro" id="IPR009784">
    <property type="entry name" value="DUF1349"/>
</dbReference>
<dbReference type="InterPro" id="IPR013320">
    <property type="entry name" value="ConA-like_dom_sf"/>
</dbReference>
<dbReference type="PANTHER" id="PTHR35332">
    <property type="entry name" value="REGULATION OF ENOLASE PROTEIN 1"/>
    <property type="match status" value="1"/>
</dbReference>
<keyword evidence="3" id="KW-1185">Reference proteome</keyword>
<dbReference type="RefSeq" id="WP_369327868.1">
    <property type="nucleotide sequence ID" value="NZ_JAULBC010000001.1"/>
</dbReference>
<name>A0ABV3Z9D1_9BACT</name>
<protein>
    <submittedName>
        <fullName evidence="2">DUF1349 domain-containing protein</fullName>
    </submittedName>
</protein>
<dbReference type="EMBL" id="JAULBC010000001">
    <property type="protein sequence ID" value="MEX6686472.1"/>
    <property type="molecule type" value="Genomic_DNA"/>
</dbReference>
<evidence type="ECO:0000313" key="2">
    <source>
        <dbReference type="EMBL" id="MEX6686472.1"/>
    </source>
</evidence>
<keyword evidence="1" id="KW-0732">Signal</keyword>
<gene>
    <name evidence="2" type="ORF">QTN47_03150</name>
</gene>
<dbReference type="PANTHER" id="PTHR35332:SF2">
    <property type="entry name" value="REGULATION OF ENOLASE PROTEIN 1"/>
    <property type="match status" value="1"/>
</dbReference>
<evidence type="ECO:0000313" key="3">
    <source>
        <dbReference type="Proteomes" id="UP001560573"/>
    </source>
</evidence>